<evidence type="ECO:0000313" key="2">
    <source>
        <dbReference type="EMBL" id="MEE2527104.1"/>
    </source>
</evidence>
<keyword evidence="1" id="KW-1133">Transmembrane helix</keyword>
<dbReference type="RefSeq" id="WP_330199768.1">
    <property type="nucleotide sequence ID" value="NZ_JAZDRP010000008.1"/>
</dbReference>
<feature type="transmembrane region" description="Helical" evidence="1">
    <location>
        <begin position="208"/>
        <end position="228"/>
    </location>
</feature>
<accession>A0ABU7LT73</accession>
<feature type="transmembrane region" description="Helical" evidence="1">
    <location>
        <begin position="63"/>
        <end position="82"/>
    </location>
</feature>
<proteinExistence type="predicted"/>
<sequence length="293" mass="32040">MSDPDKPEDVRPSRGDIDDVADAAIGVDTRIFQTIVDTFLHTPRVVAAAYAGDRHTYVPIIRLFLVLFGLQFALMAFANLPVGLTLASLERSGETSENIAAWLEAGPQCQAQLAPLDPQAESYAAARADVLQSCRTDVESTLQTLASYTSAPLVFISTLPFLILLKLFAWRRSVFGHLLAYLAATNASYLLVLPFYAAAIFIPSPALLWSGMAVSTFWYFVAMARLLYRFYSQNRTVVAFQLLAQLAMVPVIFLIVSIAQLVFVHLALGAFHDLSILELMATNAGSNIEVTTS</sequence>
<dbReference type="EMBL" id="JAZDRP010000008">
    <property type="protein sequence ID" value="MEE2527104.1"/>
    <property type="molecule type" value="Genomic_DNA"/>
</dbReference>
<feature type="transmembrane region" description="Helical" evidence="1">
    <location>
        <begin position="145"/>
        <end position="167"/>
    </location>
</feature>
<feature type="transmembrane region" description="Helical" evidence="1">
    <location>
        <begin position="179"/>
        <end position="202"/>
    </location>
</feature>
<dbReference type="Proteomes" id="UP001354971">
    <property type="component" value="Unassembled WGS sequence"/>
</dbReference>
<comment type="caution">
    <text evidence="2">The sequence shown here is derived from an EMBL/GenBank/DDBJ whole genome shotgun (WGS) entry which is preliminary data.</text>
</comment>
<keyword evidence="1" id="KW-0472">Membrane</keyword>
<feature type="transmembrane region" description="Helical" evidence="1">
    <location>
        <begin position="240"/>
        <end position="268"/>
    </location>
</feature>
<keyword evidence="1" id="KW-0812">Transmembrane</keyword>
<gene>
    <name evidence="2" type="ORF">V0U79_12060</name>
</gene>
<evidence type="ECO:0000313" key="3">
    <source>
        <dbReference type="Proteomes" id="UP001354971"/>
    </source>
</evidence>
<name>A0ABU7LT73_9PROT</name>
<protein>
    <recommendedName>
        <fullName evidence="4">DUF3667 domain-containing protein</fullName>
    </recommendedName>
</protein>
<evidence type="ECO:0000256" key="1">
    <source>
        <dbReference type="SAM" id="Phobius"/>
    </source>
</evidence>
<reference evidence="2 3" key="1">
    <citation type="submission" date="2024-01" db="EMBL/GenBank/DDBJ databases">
        <title>Hyphobacterium bacterium isolated from marine sediment.</title>
        <authorList>
            <person name="Zhao S."/>
        </authorList>
    </citation>
    <scope>NUCLEOTIDE SEQUENCE [LARGE SCALE GENOMIC DNA]</scope>
    <source>
        <strain evidence="3">HN65</strain>
    </source>
</reference>
<organism evidence="2 3">
    <name type="scientific">Hyphobacterium lacteum</name>
    <dbReference type="NCBI Taxonomy" id="3116575"/>
    <lineage>
        <taxon>Bacteria</taxon>
        <taxon>Pseudomonadati</taxon>
        <taxon>Pseudomonadota</taxon>
        <taxon>Alphaproteobacteria</taxon>
        <taxon>Maricaulales</taxon>
        <taxon>Maricaulaceae</taxon>
        <taxon>Hyphobacterium</taxon>
    </lineage>
</organism>
<keyword evidence="3" id="KW-1185">Reference proteome</keyword>
<evidence type="ECO:0008006" key="4">
    <source>
        <dbReference type="Google" id="ProtNLM"/>
    </source>
</evidence>